<dbReference type="SUPFAM" id="SSF56784">
    <property type="entry name" value="HAD-like"/>
    <property type="match status" value="1"/>
</dbReference>
<dbReference type="GO" id="GO:0008967">
    <property type="term" value="F:phosphoglycolate phosphatase activity"/>
    <property type="evidence" value="ECO:0007669"/>
    <property type="project" value="UniProtKB-EC"/>
</dbReference>
<organism evidence="5 6">
    <name type="scientific">Tectimicrobiota bacterium</name>
    <dbReference type="NCBI Taxonomy" id="2528274"/>
    <lineage>
        <taxon>Bacteria</taxon>
        <taxon>Pseudomonadati</taxon>
        <taxon>Nitrospinota/Tectimicrobiota group</taxon>
        <taxon>Candidatus Tectimicrobiota</taxon>
    </lineage>
</organism>
<dbReference type="Pfam" id="PF13419">
    <property type="entry name" value="HAD_2"/>
    <property type="match status" value="1"/>
</dbReference>
<keyword evidence="5" id="KW-0378">Hydrolase</keyword>
<dbReference type="InterPro" id="IPR036412">
    <property type="entry name" value="HAD-like_sf"/>
</dbReference>
<dbReference type="AlphaFoldDB" id="A0A932MNC2"/>
<evidence type="ECO:0000256" key="4">
    <source>
        <dbReference type="ARBA" id="ARBA00013078"/>
    </source>
</evidence>
<reference evidence="5" key="1">
    <citation type="submission" date="2020-07" db="EMBL/GenBank/DDBJ databases">
        <title>Huge and variable diversity of episymbiotic CPR bacteria and DPANN archaea in groundwater ecosystems.</title>
        <authorList>
            <person name="He C.Y."/>
            <person name="Keren R."/>
            <person name="Whittaker M."/>
            <person name="Farag I.F."/>
            <person name="Doudna J."/>
            <person name="Cate J.H.D."/>
            <person name="Banfield J.F."/>
        </authorList>
    </citation>
    <scope>NUCLEOTIDE SEQUENCE</scope>
    <source>
        <strain evidence="5">NC_groundwater_763_Ag_S-0.2um_68_21</strain>
    </source>
</reference>
<evidence type="ECO:0000256" key="1">
    <source>
        <dbReference type="ARBA" id="ARBA00000830"/>
    </source>
</evidence>
<dbReference type="Gene3D" id="3.40.50.1000">
    <property type="entry name" value="HAD superfamily/HAD-like"/>
    <property type="match status" value="1"/>
</dbReference>
<dbReference type="EC" id="3.1.3.18" evidence="4"/>
<evidence type="ECO:0000313" key="5">
    <source>
        <dbReference type="EMBL" id="MBI3126041.1"/>
    </source>
</evidence>
<dbReference type="InterPro" id="IPR050155">
    <property type="entry name" value="HAD-like_hydrolase_sf"/>
</dbReference>
<dbReference type="SFLD" id="SFLDS00003">
    <property type="entry name" value="Haloacid_Dehalogenase"/>
    <property type="match status" value="1"/>
</dbReference>
<dbReference type="EMBL" id="JACPUR010000001">
    <property type="protein sequence ID" value="MBI3126041.1"/>
    <property type="molecule type" value="Genomic_DNA"/>
</dbReference>
<dbReference type="CDD" id="cd01427">
    <property type="entry name" value="HAD_like"/>
    <property type="match status" value="1"/>
</dbReference>
<name>A0A932MNC2_UNCTE</name>
<dbReference type="Proteomes" id="UP000782312">
    <property type="component" value="Unassembled WGS sequence"/>
</dbReference>
<dbReference type="InterPro" id="IPR023214">
    <property type="entry name" value="HAD_sf"/>
</dbReference>
<comment type="similarity">
    <text evidence="3">Belongs to the HAD-like hydrolase superfamily. CbbY/CbbZ/Gph/YieH family.</text>
</comment>
<dbReference type="SFLD" id="SFLDG01129">
    <property type="entry name" value="C1.5:_HAD__Beta-PGM__Phosphata"/>
    <property type="match status" value="1"/>
</dbReference>
<dbReference type="GO" id="GO:0006281">
    <property type="term" value="P:DNA repair"/>
    <property type="evidence" value="ECO:0007669"/>
    <property type="project" value="TreeGrafter"/>
</dbReference>
<comment type="pathway">
    <text evidence="2">Organic acid metabolism; glycolate biosynthesis; glycolate from 2-phosphoglycolate: step 1/1.</text>
</comment>
<dbReference type="InterPro" id="IPR023198">
    <property type="entry name" value="PGP-like_dom2"/>
</dbReference>
<sequence>MASTGRKRRGVRVVALDFDGVILESSRIKAEAYEALFQGFTSHQEAIRSYQRENGGLPRKVQIAHVHGAILGRALSEVELDAWCGRYSSLVLDRVMRAPFVAGALEFLREQRSGYRLHLASATPEEELRMVVRERGIAPFFRDVRGAPRRKADILRDICGSEACAEGDMVFVGDSPSDREAAQEAGVPFIARLGDVPGLEDVPCWIRDLRELPARLKELSAE</sequence>
<dbReference type="PANTHER" id="PTHR43434:SF1">
    <property type="entry name" value="PHOSPHOGLYCOLATE PHOSPHATASE"/>
    <property type="match status" value="1"/>
</dbReference>
<accession>A0A932MNC2</accession>
<dbReference type="PANTHER" id="PTHR43434">
    <property type="entry name" value="PHOSPHOGLYCOLATE PHOSPHATASE"/>
    <property type="match status" value="1"/>
</dbReference>
<evidence type="ECO:0000313" key="6">
    <source>
        <dbReference type="Proteomes" id="UP000782312"/>
    </source>
</evidence>
<proteinExistence type="inferred from homology"/>
<evidence type="ECO:0000256" key="3">
    <source>
        <dbReference type="ARBA" id="ARBA00006171"/>
    </source>
</evidence>
<evidence type="ECO:0000256" key="2">
    <source>
        <dbReference type="ARBA" id="ARBA00004818"/>
    </source>
</evidence>
<protein>
    <recommendedName>
        <fullName evidence="4">phosphoglycolate phosphatase</fullName>
        <ecNumber evidence="4">3.1.3.18</ecNumber>
    </recommendedName>
</protein>
<dbReference type="Gene3D" id="1.10.150.240">
    <property type="entry name" value="Putative phosphatase, domain 2"/>
    <property type="match status" value="1"/>
</dbReference>
<gene>
    <name evidence="5" type="ORF">HYZ11_00365</name>
</gene>
<comment type="catalytic activity">
    <reaction evidence="1">
        <text>2-phosphoglycolate + H2O = glycolate + phosphate</text>
        <dbReference type="Rhea" id="RHEA:14369"/>
        <dbReference type="ChEBI" id="CHEBI:15377"/>
        <dbReference type="ChEBI" id="CHEBI:29805"/>
        <dbReference type="ChEBI" id="CHEBI:43474"/>
        <dbReference type="ChEBI" id="CHEBI:58033"/>
        <dbReference type="EC" id="3.1.3.18"/>
    </reaction>
</comment>
<comment type="caution">
    <text evidence="5">The sequence shown here is derived from an EMBL/GenBank/DDBJ whole genome shotgun (WGS) entry which is preliminary data.</text>
</comment>
<dbReference type="InterPro" id="IPR041492">
    <property type="entry name" value="HAD_2"/>
</dbReference>
<dbReference type="GO" id="GO:0005829">
    <property type="term" value="C:cytosol"/>
    <property type="evidence" value="ECO:0007669"/>
    <property type="project" value="TreeGrafter"/>
</dbReference>